<reference evidence="1 2" key="1">
    <citation type="submission" date="2016-11" db="EMBL/GenBank/DDBJ databases">
        <title>Whole genomes of Flavobacteriaceae.</title>
        <authorList>
            <person name="Stine C."/>
            <person name="Li C."/>
            <person name="Tadesse D."/>
        </authorList>
    </citation>
    <scope>NUCLEOTIDE SEQUENCE [LARGE SCALE GENOMIC DNA]</scope>
    <source>
        <strain evidence="1 2">DSM 18292</strain>
    </source>
</reference>
<gene>
    <name evidence="1" type="ORF">B0A66_18720</name>
</gene>
<organism evidence="1 2">
    <name type="scientific">Flavobacterium hercynium</name>
    <dbReference type="NCBI Taxonomy" id="387094"/>
    <lineage>
        <taxon>Bacteria</taxon>
        <taxon>Pseudomonadati</taxon>
        <taxon>Bacteroidota</taxon>
        <taxon>Flavobacteriia</taxon>
        <taxon>Flavobacteriales</taxon>
        <taxon>Flavobacteriaceae</taxon>
        <taxon>Flavobacterium</taxon>
    </lineage>
</organism>
<dbReference type="AlphaFoldDB" id="A0A226GV72"/>
<dbReference type="OrthoDB" id="1436753at2"/>
<name>A0A226GV72_9FLAO</name>
<keyword evidence="2" id="KW-1185">Reference proteome</keyword>
<accession>A0A226GV72</accession>
<dbReference type="RefSeq" id="WP_089051387.1">
    <property type="nucleotide sequence ID" value="NZ_FXTV01000017.1"/>
</dbReference>
<evidence type="ECO:0000313" key="2">
    <source>
        <dbReference type="Proteomes" id="UP000198345"/>
    </source>
</evidence>
<proteinExistence type="predicted"/>
<dbReference type="Proteomes" id="UP000198345">
    <property type="component" value="Unassembled WGS sequence"/>
</dbReference>
<dbReference type="EMBL" id="MUGW01000046">
    <property type="protein sequence ID" value="OXA85893.1"/>
    <property type="molecule type" value="Genomic_DNA"/>
</dbReference>
<protein>
    <submittedName>
        <fullName evidence="1">Uncharacterized protein</fullName>
    </submittedName>
</protein>
<comment type="caution">
    <text evidence="1">The sequence shown here is derived from an EMBL/GenBank/DDBJ whole genome shotgun (WGS) entry which is preliminary data.</text>
</comment>
<sequence length="150" mass="18068">MKNFFRIVIILFSSYLYSQDDKTFDLVIAKLKDDKKAYEQFVNLGKIYCEDVSKKTDLFTDQYLKLFNSLYAFPRLIEKDILEKEYKNSQKNIKKNKCSCFYLSKNKELKALYIKIIQDKTSYHGNQEYYLEEDMQDYLKIGMIDANRFK</sequence>
<evidence type="ECO:0000313" key="1">
    <source>
        <dbReference type="EMBL" id="OXA85893.1"/>
    </source>
</evidence>